<dbReference type="Pfam" id="PF01876">
    <property type="entry name" value="RNase_P_p30"/>
    <property type="match status" value="1"/>
</dbReference>
<evidence type="ECO:0000256" key="9">
    <source>
        <dbReference type="ARBA" id="ARBA00065838"/>
    </source>
</evidence>
<keyword evidence="3" id="KW-0698">rRNA processing</keyword>
<dbReference type="PANTHER" id="PTHR13031">
    <property type="entry name" value="RIBONUCLEASE P SUBUNIT P30"/>
    <property type="match status" value="1"/>
</dbReference>
<organism evidence="13 14">
    <name type="scientific">Patiria miniata</name>
    <name type="common">Bat star</name>
    <name type="synonym">Asterina miniata</name>
    <dbReference type="NCBI Taxonomy" id="46514"/>
    <lineage>
        <taxon>Eukaryota</taxon>
        <taxon>Metazoa</taxon>
        <taxon>Echinodermata</taxon>
        <taxon>Eleutherozoa</taxon>
        <taxon>Asterozoa</taxon>
        <taxon>Asteroidea</taxon>
        <taxon>Valvatacea</taxon>
        <taxon>Valvatida</taxon>
        <taxon>Asterinidae</taxon>
        <taxon>Patiria</taxon>
    </lineage>
</organism>
<dbReference type="GO" id="GO:0008033">
    <property type="term" value="P:tRNA processing"/>
    <property type="evidence" value="ECO:0007669"/>
    <property type="project" value="UniProtKB-KW"/>
</dbReference>
<comment type="subcellular location">
    <subcellularLocation>
        <location evidence="1">Nucleus</location>
        <location evidence="1">Nucleolus</location>
    </subcellularLocation>
</comment>
<protein>
    <recommendedName>
        <fullName evidence="10">Ribonuclease P protein subunit p30</fullName>
    </recommendedName>
    <alternativeName>
        <fullName evidence="11">RNase P subunit 2</fullName>
    </alternativeName>
</protein>
<dbReference type="EnsemblMetazoa" id="XM_038190026.1">
    <property type="protein sequence ID" value="XP_038045954.1"/>
    <property type="gene ID" value="LOC119720370"/>
</dbReference>
<dbReference type="PANTHER" id="PTHR13031:SF0">
    <property type="entry name" value="RIBONUCLEASE P PROTEIN SUBUNIT P30"/>
    <property type="match status" value="1"/>
</dbReference>
<name>A0A913Z278_PATMI</name>
<dbReference type="OMA" id="CYGPGIT"/>
<dbReference type="SUPFAM" id="SSF89550">
    <property type="entry name" value="PHP domain-like"/>
    <property type="match status" value="1"/>
</dbReference>
<keyword evidence="4" id="KW-0597">Phosphoprotein</keyword>
<dbReference type="GO" id="GO:0003723">
    <property type="term" value="F:RNA binding"/>
    <property type="evidence" value="ECO:0007669"/>
    <property type="project" value="TreeGrafter"/>
</dbReference>
<feature type="region of interest" description="Disordered" evidence="12">
    <location>
        <begin position="296"/>
        <end position="356"/>
    </location>
</feature>
<dbReference type="InterPro" id="IPR016195">
    <property type="entry name" value="Pol/histidinol_Pase-like"/>
</dbReference>
<proteinExistence type="inferred from homology"/>
<evidence type="ECO:0000256" key="3">
    <source>
        <dbReference type="ARBA" id="ARBA00022552"/>
    </source>
</evidence>
<comment type="function">
    <text evidence="8">Component of ribonuclease P, a ribonucleoprotein complex that generates mature tRNA molecules by cleaving their 5'-ends. Also a component of the MRP ribonuclease complex, which cleaves pre-rRNA sequences.</text>
</comment>
<evidence type="ECO:0000256" key="12">
    <source>
        <dbReference type="SAM" id="MobiDB-lite"/>
    </source>
</evidence>
<evidence type="ECO:0000313" key="14">
    <source>
        <dbReference type="Proteomes" id="UP000887568"/>
    </source>
</evidence>
<evidence type="ECO:0000256" key="10">
    <source>
        <dbReference type="ARBA" id="ARBA00068480"/>
    </source>
</evidence>
<dbReference type="Gene3D" id="3.20.20.140">
    <property type="entry name" value="Metal-dependent hydrolases"/>
    <property type="match status" value="1"/>
</dbReference>
<dbReference type="RefSeq" id="XP_038045954.1">
    <property type="nucleotide sequence ID" value="XM_038190026.1"/>
</dbReference>
<evidence type="ECO:0000256" key="5">
    <source>
        <dbReference type="ARBA" id="ARBA00022694"/>
    </source>
</evidence>
<evidence type="ECO:0000256" key="7">
    <source>
        <dbReference type="ARBA" id="ARBA00023242"/>
    </source>
</evidence>
<accession>A0A913Z278</accession>
<keyword evidence="14" id="KW-1185">Reference proteome</keyword>
<dbReference type="GO" id="GO:0006364">
    <property type="term" value="P:rRNA processing"/>
    <property type="evidence" value="ECO:0007669"/>
    <property type="project" value="UniProtKB-KW"/>
</dbReference>
<evidence type="ECO:0000256" key="1">
    <source>
        <dbReference type="ARBA" id="ARBA00004604"/>
    </source>
</evidence>
<dbReference type="OrthoDB" id="17948at2759"/>
<keyword evidence="7" id="KW-0539">Nucleus</keyword>
<evidence type="ECO:0000256" key="4">
    <source>
        <dbReference type="ARBA" id="ARBA00022553"/>
    </source>
</evidence>
<comment type="subunit">
    <text evidence="9">Component of nuclear RNase P and RNase MRP ribonucleoproteins. RNase P consists of a catalytic RNA moiety and about 10 protein subunits; POP1, POP4, POP5, POP7, RPP14, RPP21, RPP25, RPP30, RPP38 and RPP40. Within the RNase P complex, POP1, POP7 and RPP25 form the 'finger' subcomplex, POP5, RPP14, RPP40 and homodimeric RPP30 form the 'palm' subcomplex, and RPP21, POP4 and RPP38 form the 'wrist' subcomplex. All subunits of the RNase P complex interact with the catalytic RNA. Several subunits of RNase P are also part of the RNase MRP complex. RNase MRP consists of a catalytic RNA moiety and about 8 protein subunits; POP1, POP7, RPP25, RPP30, RPP38, RPP40 and possibly also POP4 and POP5.</text>
</comment>
<dbReference type="FunFam" id="3.20.20.140:FF:000031">
    <property type="entry name" value="ribonuclease P protein subunit p30"/>
    <property type="match status" value="1"/>
</dbReference>
<reference evidence="13" key="1">
    <citation type="submission" date="2022-11" db="UniProtKB">
        <authorList>
            <consortium name="EnsemblMetazoa"/>
        </authorList>
    </citation>
    <scope>IDENTIFICATION</scope>
</reference>
<evidence type="ECO:0000313" key="13">
    <source>
        <dbReference type="EnsemblMetazoa" id="XP_038045954.1"/>
    </source>
</evidence>
<evidence type="ECO:0000256" key="11">
    <source>
        <dbReference type="ARBA" id="ARBA00075070"/>
    </source>
</evidence>
<dbReference type="InterPro" id="IPR002738">
    <property type="entry name" value="RNase_P_p30"/>
</dbReference>
<dbReference type="AlphaFoldDB" id="A0A913Z278"/>
<evidence type="ECO:0000256" key="6">
    <source>
        <dbReference type="ARBA" id="ARBA00022990"/>
    </source>
</evidence>
<keyword evidence="6" id="KW-0007">Acetylation</keyword>
<feature type="compositionally biased region" description="Basic residues" evidence="12">
    <location>
        <begin position="325"/>
        <end position="336"/>
    </location>
</feature>
<dbReference type="Proteomes" id="UP000887568">
    <property type="component" value="Unplaced"/>
</dbReference>
<dbReference type="GeneID" id="119720370"/>
<dbReference type="GO" id="GO:0005655">
    <property type="term" value="C:nucleolar ribonuclease P complex"/>
    <property type="evidence" value="ECO:0007669"/>
    <property type="project" value="TreeGrafter"/>
</dbReference>
<sequence>MHVHRTTTTVPVFQYINNNREFGKMDTCDLHLLGNSDENALKLSLQCAARLGYGVVAIGYNCPVQEKQGGDKNKVKLPNAPAAVKLDGQTKAAVGVQSKGFKQLSRVNMVLSEGSETHKLRQDNIQSYDLLAVQPTTEKMFHMACTKLEIDIVCVDMTEKLPFYFKRVAINAAIERGLYFEIPYAPAIRDSTMRKNVLSNAMALITLCRGKNVIITSQATKPLEIRGPHDVANLGLLFGLSEQEAKNAVSTNCRAVLYHAATRRNTIKSVMSLQQIGDLSGKDRWKVKAGQEACGMSIQEGGDPTEDEGSGVVAQSLEGSEGRAKTSKRRKSKSKRNSVDEQSAMKRTRQDSAGVD</sequence>
<comment type="similarity">
    <text evidence="2">Belongs to the eukaryotic/archaeal RNase P protein component 3 family.</text>
</comment>
<evidence type="ECO:0000256" key="8">
    <source>
        <dbReference type="ARBA" id="ARBA00053284"/>
    </source>
</evidence>
<keyword evidence="5" id="KW-0819">tRNA processing</keyword>
<evidence type="ECO:0000256" key="2">
    <source>
        <dbReference type="ARBA" id="ARBA00007331"/>
    </source>
</evidence>